<proteinExistence type="predicted"/>
<dbReference type="EMBL" id="BATA01000011">
    <property type="protein sequence ID" value="GAD51963.1"/>
    <property type="molecule type" value="Genomic_DNA"/>
</dbReference>
<dbReference type="Proteomes" id="UP000016986">
    <property type="component" value="Unassembled WGS sequence"/>
</dbReference>
<protein>
    <submittedName>
        <fullName evidence="2">Uncharacterized protein</fullName>
    </submittedName>
</protein>
<evidence type="ECO:0000313" key="3">
    <source>
        <dbReference type="Proteomes" id="UP000016986"/>
    </source>
</evidence>
<reference evidence="2 3" key="1">
    <citation type="submission" date="2013-09" db="EMBL/GenBank/DDBJ databases">
        <title>Whole genome sequencing of Halarchaeum acidiphilum strain MH1-52-1.</title>
        <authorList>
            <person name="Shimane Y."/>
            <person name="Minegishi H."/>
            <person name="Nishi S."/>
            <person name="Echigo A."/>
            <person name="Shuto A."/>
            <person name="Konishi M."/>
            <person name="Ito T."/>
            <person name="Ohkuma M."/>
            <person name="Ohta Y."/>
            <person name="Nagano Y."/>
            <person name="Tsubouchi T."/>
            <person name="Mori K."/>
            <person name="Usui K."/>
            <person name="Kamekura M."/>
            <person name="Usami R."/>
            <person name="Takaki Y."/>
            <person name="Hatada Y."/>
        </authorList>
    </citation>
    <scope>NUCLEOTIDE SEQUENCE [LARGE SCALE GENOMIC DNA]</scope>
    <source>
        <strain evidence="2 3">JCM 16109</strain>
    </source>
</reference>
<evidence type="ECO:0000256" key="1">
    <source>
        <dbReference type="SAM" id="MobiDB-lite"/>
    </source>
</evidence>
<comment type="caution">
    <text evidence="2">The sequence shown here is derived from an EMBL/GenBank/DDBJ whole genome shotgun (WGS) entry which is preliminary data.</text>
</comment>
<feature type="region of interest" description="Disordered" evidence="1">
    <location>
        <begin position="43"/>
        <end position="77"/>
    </location>
</feature>
<feature type="region of interest" description="Disordered" evidence="1">
    <location>
        <begin position="89"/>
        <end position="114"/>
    </location>
</feature>
<keyword evidence="3" id="KW-1185">Reference proteome</keyword>
<dbReference type="AlphaFoldDB" id="U3AB22"/>
<sequence>MVRFSIPFQTPKDFFPDPDFCLVSRRAVAVLAVALLLVLAGCADGGRPTTTPTATTTSAPTNATGTATNATTSSEPVSLTHTYALPLVVRNGDDRNTPCTSPSATATRRRPTTP</sequence>
<accession>U3AB22</accession>
<name>U3AB22_9EURY</name>
<gene>
    <name evidence="2" type="ORF">MBEHAL_0723</name>
</gene>
<evidence type="ECO:0000313" key="2">
    <source>
        <dbReference type="EMBL" id="GAD51963.1"/>
    </source>
</evidence>
<feature type="compositionally biased region" description="Low complexity" evidence="1">
    <location>
        <begin position="48"/>
        <end position="74"/>
    </location>
</feature>
<organism evidence="2 3">
    <name type="scientific">Halarchaeum acidiphilum MH1-52-1</name>
    <dbReference type="NCBI Taxonomy" id="1261545"/>
    <lineage>
        <taxon>Archaea</taxon>
        <taxon>Methanobacteriati</taxon>
        <taxon>Methanobacteriota</taxon>
        <taxon>Stenosarchaea group</taxon>
        <taxon>Halobacteria</taxon>
        <taxon>Halobacteriales</taxon>
        <taxon>Halobacteriaceae</taxon>
    </lineage>
</organism>